<evidence type="ECO:0000313" key="2">
    <source>
        <dbReference type="Proteomes" id="UP000070089"/>
    </source>
</evidence>
<dbReference type="EMBL" id="JXTI01000002">
    <property type="protein sequence ID" value="KWX15821.1"/>
    <property type="molecule type" value="Genomic_DNA"/>
</dbReference>
<proteinExistence type="predicted"/>
<reference evidence="1 2" key="1">
    <citation type="journal article" date="2015" name="Mol. Biochem. Parasitol.">
        <title>Identification of polymorphic genes for use in assemblage B genotyping assays through comparative genomics of multiple assemblage B Giardia duodenalis isolates.</title>
        <authorList>
            <person name="Wielinga C."/>
            <person name="Thompson R.C."/>
            <person name="Monis P."/>
            <person name="Ryan U."/>
        </authorList>
    </citation>
    <scope>NUCLEOTIDE SEQUENCE [LARGE SCALE GENOMIC DNA]</scope>
    <source>
        <strain evidence="1 2">BAH15c1</strain>
    </source>
</reference>
<organism evidence="1 2">
    <name type="scientific">Giardia duodenalis assemblage B</name>
    <dbReference type="NCBI Taxonomy" id="1394984"/>
    <lineage>
        <taxon>Eukaryota</taxon>
        <taxon>Metamonada</taxon>
        <taxon>Diplomonadida</taxon>
        <taxon>Hexamitidae</taxon>
        <taxon>Giardiinae</taxon>
        <taxon>Giardia</taxon>
    </lineage>
</organism>
<gene>
    <name evidence="1" type="ORF">QR46_0139</name>
</gene>
<protein>
    <submittedName>
        <fullName evidence="1">Uncharacterized protein</fullName>
    </submittedName>
</protein>
<dbReference type="VEuPathDB" id="GiardiaDB:QR46_0139"/>
<dbReference type="OrthoDB" id="10252043at2759"/>
<dbReference type="SUPFAM" id="SSF82171">
    <property type="entry name" value="DPP6 N-terminal domain-like"/>
    <property type="match status" value="1"/>
</dbReference>
<accession>A0A132P0G9</accession>
<comment type="caution">
    <text evidence="1">The sequence shown here is derived from an EMBL/GenBank/DDBJ whole genome shotgun (WGS) entry which is preliminary data.</text>
</comment>
<dbReference type="Proteomes" id="UP000070089">
    <property type="component" value="Unassembled WGS sequence"/>
</dbReference>
<evidence type="ECO:0000313" key="1">
    <source>
        <dbReference type="EMBL" id="KWX15821.1"/>
    </source>
</evidence>
<dbReference type="AlphaFoldDB" id="A0A132P0G9"/>
<sequence>MIGMDEALNLCNLRPEVSEEGTREVIAITVLGKGSYIYITDRNAVYLVVSNPIENTTICNFLCRLQGSYCSMALYSNITATPYVLIGTTKGLYAYPLLSKQVHSSLTAESGRAIARVEMVSGLIVYSREITDQGNASPTLPFLLPGKNNLKAAFKLAEKNKLTSHVQENQYWDPGQSHKPQRGGSEPPVKYYELVIARWDAGNKLRYLSVIDDCVVSNGQFTVSEQEGALIITAFALNSGSPVIYSYDETGKPTKNFPPSYDMERLMACSFNSIGAASLILSTMDLIYVSCGHSLYVYNIYTERLAQIPCEGISQMSLTPSNNILIMVNRGLYLACYDYSTESITVHRLYDFAASVKPNSVVINGPFIMCCGCLLKNSPDTNIVYRSIPITMCFAGPD</sequence>
<name>A0A132P0G9_GIAIN</name>